<feature type="region of interest" description="Disordered" evidence="5">
    <location>
        <begin position="1"/>
        <end position="24"/>
    </location>
</feature>
<evidence type="ECO:0000256" key="5">
    <source>
        <dbReference type="SAM" id="MobiDB-lite"/>
    </source>
</evidence>
<proteinExistence type="predicted"/>
<feature type="transmembrane region" description="Helical" evidence="6">
    <location>
        <begin position="198"/>
        <end position="222"/>
    </location>
</feature>
<dbReference type="AlphaFoldDB" id="Q5AQP8"/>
<reference evidence="8" key="2">
    <citation type="journal article" date="2009" name="Fungal Genet. Biol.">
        <title>The 2008 update of the Aspergillus nidulans genome annotation: a community effort.</title>
        <authorList>
            <person name="Wortman J.R."/>
            <person name="Gilsenan J.M."/>
            <person name="Joardar V."/>
            <person name="Deegan J."/>
            <person name="Clutterbuck J."/>
            <person name="Andersen M.R."/>
            <person name="Archer D."/>
            <person name="Bencina M."/>
            <person name="Braus G."/>
            <person name="Coutinho P."/>
            <person name="von Dohren H."/>
            <person name="Doonan J."/>
            <person name="Driessen A.J."/>
            <person name="Durek P."/>
            <person name="Espeso E."/>
            <person name="Fekete E."/>
            <person name="Flipphi M."/>
            <person name="Estrada C.G."/>
            <person name="Geysens S."/>
            <person name="Goldman G."/>
            <person name="de Groot P.W."/>
            <person name="Hansen K."/>
            <person name="Harris S.D."/>
            <person name="Heinekamp T."/>
            <person name="Helmstaedt K."/>
            <person name="Henrissat B."/>
            <person name="Hofmann G."/>
            <person name="Homan T."/>
            <person name="Horio T."/>
            <person name="Horiuchi H."/>
            <person name="James S."/>
            <person name="Jones M."/>
            <person name="Karaffa L."/>
            <person name="Karanyi Z."/>
            <person name="Kato M."/>
            <person name="Keller N."/>
            <person name="Kelly D.E."/>
            <person name="Kiel J.A."/>
            <person name="Kim J.M."/>
            <person name="van der Klei I.J."/>
            <person name="Klis F.M."/>
            <person name="Kovalchuk A."/>
            <person name="Krasevec N."/>
            <person name="Kubicek C.P."/>
            <person name="Liu B."/>
            <person name="Maccabe A."/>
            <person name="Meyer V."/>
            <person name="Mirabito P."/>
            <person name="Miskei M."/>
            <person name="Mos M."/>
            <person name="Mullins J."/>
            <person name="Nelson D.R."/>
            <person name="Nielsen J."/>
            <person name="Oakley B.R."/>
            <person name="Osmani S.A."/>
            <person name="Pakula T."/>
            <person name="Paszewski A."/>
            <person name="Paulsen I."/>
            <person name="Pilsyk S."/>
            <person name="Pocsi I."/>
            <person name="Punt P.J."/>
            <person name="Ram A.F."/>
            <person name="Ren Q."/>
            <person name="Robellet X."/>
            <person name="Robson G."/>
            <person name="Seiboth B."/>
            <person name="van Solingen P."/>
            <person name="Specht T."/>
            <person name="Sun J."/>
            <person name="Taheri-Talesh N."/>
            <person name="Takeshita N."/>
            <person name="Ussery D."/>
            <person name="vanKuyk P.A."/>
            <person name="Visser H."/>
            <person name="van de Vondervoort P.J."/>
            <person name="de Vries R.P."/>
            <person name="Walton J."/>
            <person name="Xiang X."/>
            <person name="Xiong Y."/>
            <person name="Zeng A.P."/>
            <person name="Brandt B.W."/>
            <person name="Cornell M.J."/>
            <person name="van den Hondel C.A."/>
            <person name="Visser J."/>
            <person name="Oliver S.G."/>
            <person name="Turner G."/>
        </authorList>
    </citation>
    <scope>GENOME REANNOTATION</scope>
    <source>
        <strain evidence="8">FGSC A4 / ATCC 38163 / CBS 112.46 / NRRL 194 / M139</strain>
    </source>
</reference>
<dbReference type="PANTHER" id="PTHR23501">
    <property type="entry name" value="MAJOR FACILITATOR SUPERFAMILY"/>
    <property type="match status" value="1"/>
</dbReference>
<dbReference type="GO" id="GO:0055085">
    <property type="term" value="P:transmembrane transport"/>
    <property type="evidence" value="ECO:0000318"/>
    <property type="project" value="GO_Central"/>
</dbReference>
<sequence length="375" mass="40321">MVEKALAPGISQPSGLESAHSSEDDQYLPSSTRLSVNANILMLAVFRVALDNTIMAVAITKITDQFHALNDVGCMSEDKSLLWGVSARRPLLTFRLLQVGWRIHRTRDLVLVFLYQLTYRSCYHCRPLDVAQVAPANSSTEELLGAYTSMSDDATVPARIVRQRSIAFASFFGLCIGAPFFMFQAIRGAFTVRSGIDSLPMVLANVIGIILSGALTTGLGYYAPIFVASSIITSPVGSDLFLSTDYVSAADFSKGGVAAQADLTLPDVSVGTAIIMFLQILGGALFTFVAQSLFTTKLTENLAALEISSLDSCWRDWTAGLVIEEQLPAVLDAYNGVLINVFQLALIMGCLSTVGAQGIECRSRKKSDGVASMQD</sequence>
<keyword evidence="2 6" id="KW-0812">Transmembrane</keyword>
<comment type="subcellular location">
    <subcellularLocation>
        <location evidence="1">Membrane</location>
        <topology evidence="1">Multi-pass membrane protein</topology>
    </subcellularLocation>
</comment>
<dbReference type="PANTHER" id="PTHR23501:SF199">
    <property type="entry name" value="MFS EFFLUX TRANSPORTER INPD-RELATED"/>
    <property type="match status" value="1"/>
</dbReference>
<evidence type="ECO:0000256" key="2">
    <source>
        <dbReference type="ARBA" id="ARBA00022692"/>
    </source>
</evidence>
<evidence type="ECO:0000256" key="4">
    <source>
        <dbReference type="ARBA" id="ARBA00023136"/>
    </source>
</evidence>
<organism evidence="7 8">
    <name type="scientific">Emericella nidulans (strain FGSC A4 / ATCC 38163 / CBS 112.46 / NRRL 194 / M139)</name>
    <name type="common">Aspergillus nidulans</name>
    <dbReference type="NCBI Taxonomy" id="227321"/>
    <lineage>
        <taxon>Eukaryota</taxon>
        <taxon>Fungi</taxon>
        <taxon>Dikarya</taxon>
        <taxon>Ascomycota</taxon>
        <taxon>Pezizomycotina</taxon>
        <taxon>Eurotiomycetes</taxon>
        <taxon>Eurotiomycetidae</taxon>
        <taxon>Eurotiales</taxon>
        <taxon>Aspergillaceae</taxon>
        <taxon>Aspergillus</taxon>
        <taxon>Aspergillus subgen. Nidulantes</taxon>
    </lineage>
</organism>
<gene>
    <name evidence="7" type="ORF">ANIA_09382</name>
</gene>
<dbReference type="HOGENOM" id="CLU_000960_22_1_1"/>
<name>Q5AQP8_EMENI</name>
<keyword evidence="4 6" id="KW-0472">Membrane</keyword>
<evidence type="ECO:0000313" key="8">
    <source>
        <dbReference type="Proteomes" id="UP000000560"/>
    </source>
</evidence>
<dbReference type="eggNOG" id="KOG0254">
    <property type="taxonomic scope" value="Eukaryota"/>
</dbReference>
<dbReference type="GO" id="GO:0022857">
    <property type="term" value="F:transmembrane transporter activity"/>
    <property type="evidence" value="ECO:0000318"/>
    <property type="project" value="GO_Central"/>
</dbReference>
<dbReference type="KEGG" id="ani:ANIA_09382"/>
<feature type="transmembrane region" description="Helical" evidence="6">
    <location>
        <begin position="166"/>
        <end position="186"/>
    </location>
</feature>
<evidence type="ECO:0000313" key="7">
    <source>
        <dbReference type="EMBL" id="CBF87509.1"/>
    </source>
</evidence>
<keyword evidence="8" id="KW-1185">Reference proteome</keyword>
<reference evidence="8" key="1">
    <citation type="journal article" date="2005" name="Nature">
        <title>Sequencing of Aspergillus nidulans and comparative analysis with A. fumigatus and A. oryzae.</title>
        <authorList>
            <person name="Galagan J.E."/>
            <person name="Calvo S.E."/>
            <person name="Cuomo C."/>
            <person name="Ma L.J."/>
            <person name="Wortman J.R."/>
            <person name="Batzoglou S."/>
            <person name="Lee S.I."/>
            <person name="Basturkmen M."/>
            <person name="Spevak C.C."/>
            <person name="Clutterbuck J."/>
            <person name="Kapitonov V."/>
            <person name="Jurka J."/>
            <person name="Scazzocchio C."/>
            <person name="Farman M."/>
            <person name="Butler J."/>
            <person name="Purcell S."/>
            <person name="Harris S."/>
            <person name="Braus G.H."/>
            <person name="Draht O."/>
            <person name="Busch S."/>
            <person name="D'Enfert C."/>
            <person name="Bouchier C."/>
            <person name="Goldman G.H."/>
            <person name="Bell-Pedersen D."/>
            <person name="Griffiths-Jones S."/>
            <person name="Doonan J.H."/>
            <person name="Yu J."/>
            <person name="Vienken K."/>
            <person name="Pain A."/>
            <person name="Freitag M."/>
            <person name="Selker E.U."/>
            <person name="Archer D.B."/>
            <person name="Penalva M.A."/>
            <person name="Oakley B.R."/>
            <person name="Momany M."/>
            <person name="Tanaka T."/>
            <person name="Kumagai T."/>
            <person name="Asai K."/>
            <person name="Machida M."/>
            <person name="Nierman W.C."/>
            <person name="Denning D.W."/>
            <person name="Caddick M."/>
            <person name="Hynes M."/>
            <person name="Paoletti M."/>
            <person name="Fischer R."/>
            <person name="Miller B."/>
            <person name="Dyer P."/>
            <person name="Sachs M.S."/>
            <person name="Osmani S.A."/>
            <person name="Birren B.W."/>
        </authorList>
    </citation>
    <scope>NUCLEOTIDE SEQUENCE [LARGE SCALE GENOMIC DNA]</scope>
    <source>
        <strain evidence="8">FGSC A4 / ATCC 38163 / CBS 112.46 / NRRL 194 / M139</strain>
    </source>
</reference>
<dbReference type="EMBL" id="BN001308">
    <property type="protein sequence ID" value="CBF87509.1"/>
    <property type="molecule type" value="Genomic_DNA"/>
</dbReference>
<dbReference type="InParanoid" id="Q5AQP8"/>
<keyword evidence="3 6" id="KW-1133">Transmembrane helix</keyword>
<dbReference type="RefSeq" id="XP_682651.1">
    <property type="nucleotide sequence ID" value="XM_677559.1"/>
</dbReference>
<evidence type="ECO:0000256" key="3">
    <source>
        <dbReference type="ARBA" id="ARBA00022989"/>
    </source>
</evidence>
<protein>
    <submittedName>
        <fullName evidence="7">Uncharacterized protein</fullName>
    </submittedName>
</protein>
<accession>C8VRI5</accession>
<dbReference type="STRING" id="227321.Q5AQP8"/>
<dbReference type="GeneID" id="2867787"/>
<feature type="transmembrane region" description="Helical" evidence="6">
    <location>
        <begin position="337"/>
        <end position="356"/>
    </location>
</feature>
<dbReference type="GO" id="GO:0005886">
    <property type="term" value="C:plasma membrane"/>
    <property type="evidence" value="ECO:0000318"/>
    <property type="project" value="GO_Central"/>
</dbReference>
<evidence type="ECO:0000256" key="6">
    <source>
        <dbReference type="SAM" id="Phobius"/>
    </source>
</evidence>
<evidence type="ECO:0000256" key="1">
    <source>
        <dbReference type="ARBA" id="ARBA00004141"/>
    </source>
</evidence>
<accession>Q5AQP8</accession>
<dbReference type="OrthoDB" id="10021397at2759"/>
<dbReference type="Proteomes" id="UP000000560">
    <property type="component" value="Chromosome VIII"/>
</dbReference>
<feature type="transmembrane region" description="Helical" evidence="6">
    <location>
        <begin position="273"/>
        <end position="294"/>
    </location>
</feature>